<dbReference type="PROSITE" id="PS51390">
    <property type="entry name" value="WAP"/>
    <property type="match status" value="1"/>
</dbReference>
<dbReference type="OrthoDB" id="10636707at2759"/>
<feature type="compositionally biased region" description="Basic and acidic residues" evidence="1">
    <location>
        <begin position="622"/>
        <end position="646"/>
    </location>
</feature>
<dbReference type="AlphaFoldDB" id="A0A8B7NI42"/>
<evidence type="ECO:0000313" key="4">
    <source>
        <dbReference type="Proteomes" id="UP000694843"/>
    </source>
</evidence>
<keyword evidence="4" id="KW-1185">Reference proteome</keyword>
<dbReference type="InterPro" id="IPR008197">
    <property type="entry name" value="WAP_dom"/>
</dbReference>
<evidence type="ECO:0000259" key="3">
    <source>
        <dbReference type="PROSITE" id="PS51390"/>
    </source>
</evidence>
<evidence type="ECO:0000256" key="2">
    <source>
        <dbReference type="SAM" id="SignalP"/>
    </source>
</evidence>
<sequence length="654" mass="72094">MMMTWLFVATLLIIRSSPSESQSGIAVPIQVPNGNNGGQIGNPYGYPGPQQSPYSPIGPDPQPAQYYPTQDPASYPADDPRAAIPYEPQVAPQPQPYMPYQPQVAPQPQPYMPYQPQVSPQPQPYMPYQPQVAPQPQPYVSYQPQVVPQPQPYVSYQPQVAPPPDPLMGYPQPPTQTLCQAPASCLPSPPAPQNVMQPYTVYIPGTTQYRRVCGNVVQCGTIPVPSPGRYVTYYRYVTIPAPPITITAPTPTLPAPVVPTYTCPAPQPTYCPAPVIPPTPAPTRPTTCIPSYAPPQTNPCVSHAQCSQSQLCCYVPSSSCNQCLPGVPTYTRIIRQSQVHSNKSEVLNVNSVRLLVRKWDSKNVTDFLANTVLPLKMDLTNDLEVTFDTAERQRCDQMDINCVGAQLLTCVINEETAVLKTKVQNILDNFNLTRSAEQPVMDEMNTPSEHITEQPDIQETINNTNADNNLQLHFLSVQKEIDDLRHGSEVTLLSFATCVLQSFQSGVIQLKHSALIATKRCVRQYRYNWRSVRQCAAPNTRSQNVSVSVEAESTLGPESSALHMFVNGAAIPELEDPRVSLCITLNALGSEPLICELVLRPLLEASTSEAEQQKLSGSNEEMAAKEAEQTHEDIIDGNEETHQIKIDRRIASFQ</sequence>
<feature type="chain" id="PRO_5034128613" evidence="2">
    <location>
        <begin position="22"/>
        <end position="654"/>
    </location>
</feature>
<keyword evidence="2" id="KW-0732">Signal</keyword>
<dbReference type="KEGG" id="hazt:108670352"/>
<accession>A0A8B7NI42</accession>
<protein>
    <submittedName>
        <fullName evidence="5">Uncharacterized protein LOC108670352</fullName>
    </submittedName>
</protein>
<proteinExistence type="predicted"/>
<gene>
    <name evidence="5" type="primary">LOC108670352</name>
</gene>
<feature type="compositionally biased region" description="Polar residues" evidence="1">
    <location>
        <begin position="610"/>
        <end position="619"/>
    </location>
</feature>
<name>A0A8B7NI42_HYAAZ</name>
<feature type="signal peptide" evidence="2">
    <location>
        <begin position="1"/>
        <end position="21"/>
    </location>
</feature>
<organism evidence="4 5">
    <name type="scientific">Hyalella azteca</name>
    <name type="common">Amphipod</name>
    <dbReference type="NCBI Taxonomy" id="294128"/>
    <lineage>
        <taxon>Eukaryota</taxon>
        <taxon>Metazoa</taxon>
        <taxon>Ecdysozoa</taxon>
        <taxon>Arthropoda</taxon>
        <taxon>Crustacea</taxon>
        <taxon>Multicrustacea</taxon>
        <taxon>Malacostraca</taxon>
        <taxon>Eumalacostraca</taxon>
        <taxon>Peracarida</taxon>
        <taxon>Amphipoda</taxon>
        <taxon>Senticaudata</taxon>
        <taxon>Talitrida</taxon>
        <taxon>Talitroidea</taxon>
        <taxon>Hyalellidae</taxon>
        <taxon>Hyalella</taxon>
    </lineage>
</organism>
<dbReference type="GO" id="GO:0005576">
    <property type="term" value="C:extracellular region"/>
    <property type="evidence" value="ECO:0007669"/>
    <property type="project" value="InterPro"/>
</dbReference>
<feature type="region of interest" description="Disordered" evidence="1">
    <location>
        <begin position="25"/>
        <end position="106"/>
    </location>
</feature>
<dbReference type="GeneID" id="108670352"/>
<dbReference type="Proteomes" id="UP000694843">
    <property type="component" value="Unplaced"/>
</dbReference>
<reference evidence="5" key="1">
    <citation type="submission" date="2025-08" db="UniProtKB">
        <authorList>
            <consortium name="RefSeq"/>
        </authorList>
    </citation>
    <scope>IDENTIFICATION</scope>
    <source>
        <tissue evidence="5">Whole organism</tissue>
    </source>
</reference>
<feature type="region of interest" description="Disordered" evidence="1">
    <location>
        <begin position="610"/>
        <end position="646"/>
    </location>
</feature>
<feature type="domain" description="WAP" evidence="3">
    <location>
        <begin position="264"/>
        <end position="327"/>
    </location>
</feature>
<dbReference type="RefSeq" id="XP_018013309.1">
    <property type="nucleotide sequence ID" value="XM_018157820.2"/>
</dbReference>
<feature type="compositionally biased region" description="Pro residues" evidence="1">
    <location>
        <begin position="91"/>
        <end position="106"/>
    </location>
</feature>
<evidence type="ECO:0000256" key="1">
    <source>
        <dbReference type="SAM" id="MobiDB-lite"/>
    </source>
</evidence>
<feature type="compositionally biased region" description="Low complexity" evidence="1">
    <location>
        <begin position="41"/>
        <end position="55"/>
    </location>
</feature>
<evidence type="ECO:0000313" key="5">
    <source>
        <dbReference type="RefSeq" id="XP_018013309.1"/>
    </source>
</evidence>
<dbReference type="GO" id="GO:0030414">
    <property type="term" value="F:peptidase inhibitor activity"/>
    <property type="evidence" value="ECO:0007669"/>
    <property type="project" value="InterPro"/>
</dbReference>